<evidence type="ECO:0000313" key="3">
    <source>
        <dbReference type="Proteomes" id="UP000228568"/>
    </source>
</evidence>
<sequence>MIKITKPVLFVAFLIVFISLAIFFFKENKFKTIEDEPRAISSLSSKYKESLEKRVQEYNAFIKEGKYSDAYGYLSENYKAELPKETILKDIQKYTLGEVITKDDTLYVKSIRTACENNDCTKKITLQGYKKWVFEKGNWYLTNDAIGCIRDIPYAKPAEFGRALSLYTQRINSYRVSKGLEEEDYSYFNCLNIQYSDSINEEGYFTFDPNGSSVDNLQIFVNSSYKEKDDMLTALLLSHEIYHVFTYLNEVIYGDKLDCIDEEVNAFSNQLFFSQTLNQQEKDILNLRFQEGYHKISPPLKMMWNLWATKKNADQICGSDSNCYDKQLTVGITNMVKSNPYYKKQCGI</sequence>
<keyword evidence="1" id="KW-0472">Membrane</keyword>
<keyword evidence="1" id="KW-1133">Transmembrane helix</keyword>
<dbReference type="EMBL" id="PFPK01000026">
    <property type="protein sequence ID" value="PIZ94870.1"/>
    <property type="molecule type" value="Genomic_DNA"/>
</dbReference>
<name>A0A2M7V7Y1_9BACT</name>
<dbReference type="AlphaFoldDB" id="A0A2M7V7Y1"/>
<proteinExistence type="predicted"/>
<accession>A0A2M7V7Y1</accession>
<feature type="transmembrane region" description="Helical" evidence="1">
    <location>
        <begin position="7"/>
        <end position="25"/>
    </location>
</feature>
<organism evidence="2 3">
    <name type="scientific">Candidatus Magasanikbacteria bacterium CG_4_10_14_0_2_um_filter_37_12</name>
    <dbReference type="NCBI Taxonomy" id="1974637"/>
    <lineage>
        <taxon>Bacteria</taxon>
        <taxon>Candidatus Magasanikiibacteriota</taxon>
    </lineage>
</organism>
<keyword evidence="1" id="KW-0812">Transmembrane</keyword>
<comment type="caution">
    <text evidence="2">The sequence shown here is derived from an EMBL/GenBank/DDBJ whole genome shotgun (WGS) entry which is preliminary data.</text>
</comment>
<gene>
    <name evidence="2" type="ORF">COX81_02300</name>
</gene>
<protein>
    <submittedName>
        <fullName evidence="2">Uncharacterized protein</fullName>
    </submittedName>
</protein>
<dbReference type="Proteomes" id="UP000228568">
    <property type="component" value="Unassembled WGS sequence"/>
</dbReference>
<reference evidence="3" key="1">
    <citation type="submission" date="2017-09" db="EMBL/GenBank/DDBJ databases">
        <title>Depth-based differentiation of microbial function through sediment-hosted aquifers and enrichment of novel symbionts in the deep terrestrial subsurface.</title>
        <authorList>
            <person name="Probst A.J."/>
            <person name="Ladd B."/>
            <person name="Jarett J.K."/>
            <person name="Geller-Mcgrath D.E."/>
            <person name="Sieber C.M.K."/>
            <person name="Emerson J.B."/>
            <person name="Anantharaman K."/>
            <person name="Thomas B.C."/>
            <person name="Malmstrom R."/>
            <person name="Stieglmeier M."/>
            <person name="Klingl A."/>
            <person name="Woyke T."/>
            <person name="Ryan C.M."/>
            <person name="Banfield J.F."/>
        </authorList>
    </citation>
    <scope>NUCLEOTIDE SEQUENCE [LARGE SCALE GENOMIC DNA]</scope>
</reference>
<evidence type="ECO:0000256" key="1">
    <source>
        <dbReference type="SAM" id="Phobius"/>
    </source>
</evidence>
<evidence type="ECO:0000313" key="2">
    <source>
        <dbReference type="EMBL" id="PIZ94870.1"/>
    </source>
</evidence>